<name>A0ACC2GW56_DALPE</name>
<dbReference type="Proteomes" id="UP001157502">
    <property type="component" value="Chromosome 8"/>
</dbReference>
<comment type="caution">
    <text evidence="1">The sequence shown here is derived from an EMBL/GenBank/DDBJ whole genome shotgun (WGS) entry which is preliminary data.</text>
</comment>
<sequence>MSAVTKQGLMSLCHPPLRPQEELHLFMVPAIPGDNISNATNTPGSEHFMYFAYGSNLLRERLQLNNPSAGFVSTGCLKDWVIKFGYWNKELNNSWHGGVATIEESKEDVVWGVVWKMDKDHLITLDRQEGVGKGLYSPFNVTVNTEDGEVVCRTYKMNNFTVHLTSPQYKQVVCLGAKQSGLPLDYIKKLEAVETNDYSGPSILDDITALKPSEKEKDLEMLPDKVQH</sequence>
<evidence type="ECO:0000313" key="1">
    <source>
        <dbReference type="EMBL" id="KAJ8007892.1"/>
    </source>
</evidence>
<gene>
    <name evidence="1" type="ORF">DPEC_G00098900</name>
</gene>
<proteinExistence type="predicted"/>
<dbReference type="EMBL" id="CM055735">
    <property type="protein sequence ID" value="KAJ8007892.1"/>
    <property type="molecule type" value="Genomic_DNA"/>
</dbReference>
<organism evidence="1 2">
    <name type="scientific">Dallia pectoralis</name>
    <name type="common">Alaska blackfish</name>
    <dbReference type="NCBI Taxonomy" id="75939"/>
    <lineage>
        <taxon>Eukaryota</taxon>
        <taxon>Metazoa</taxon>
        <taxon>Chordata</taxon>
        <taxon>Craniata</taxon>
        <taxon>Vertebrata</taxon>
        <taxon>Euteleostomi</taxon>
        <taxon>Actinopterygii</taxon>
        <taxon>Neopterygii</taxon>
        <taxon>Teleostei</taxon>
        <taxon>Protacanthopterygii</taxon>
        <taxon>Esociformes</taxon>
        <taxon>Umbridae</taxon>
        <taxon>Dallia</taxon>
    </lineage>
</organism>
<accession>A0ACC2GW56</accession>
<protein>
    <submittedName>
        <fullName evidence="1">Uncharacterized protein</fullName>
    </submittedName>
</protein>
<evidence type="ECO:0000313" key="2">
    <source>
        <dbReference type="Proteomes" id="UP001157502"/>
    </source>
</evidence>
<reference evidence="1" key="1">
    <citation type="submission" date="2021-05" db="EMBL/GenBank/DDBJ databases">
        <authorList>
            <person name="Pan Q."/>
            <person name="Jouanno E."/>
            <person name="Zahm M."/>
            <person name="Klopp C."/>
            <person name="Cabau C."/>
            <person name="Louis A."/>
            <person name="Berthelot C."/>
            <person name="Parey E."/>
            <person name="Roest Crollius H."/>
            <person name="Montfort J."/>
            <person name="Robinson-Rechavi M."/>
            <person name="Bouchez O."/>
            <person name="Lampietro C."/>
            <person name="Lopez Roques C."/>
            <person name="Donnadieu C."/>
            <person name="Postlethwait J."/>
            <person name="Bobe J."/>
            <person name="Dillon D."/>
            <person name="Chandos A."/>
            <person name="von Hippel F."/>
            <person name="Guiguen Y."/>
        </authorList>
    </citation>
    <scope>NUCLEOTIDE SEQUENCE</scope>
    <source>
        <strain evidence="1">YG-Jan2019</strain>
    </source>
</reference>
<keyword evidence="2" id="KW-1185">Reference proteome</keyword>